<feature type="domain" description="Glycogen debranching enzyme C-terminal" evidence="1">
    <location>
        <begin position="303"/>
        <end position="663"/>
    </location>
</feature>
<dbReference type="AlphaFoldDB" id="A0AA96JTZ2"/>
<dbReference type="NCBIfam" id="TIGR01561">
    <property type="entry name" value="gde_arch"/>
    <property type="match status" value="1"/>
</dbReference>
<evidence type="ECO:0000313" key="3">
    <source>
        <dbReference type="EMBL" id="WNM60133.1"/>
    </source>
</evidence>
<reference evidence="3 4" key="1">
    <citation type="submission" date="2023-01" db="EMBL/GenBank/DDBJ databases">
        <title>Cultivation and genomic characterization of new, ubiquitous marine nitrite-oxidizing bacteria from the Nitrospirales.</title>
        <authorList>
            <person name="Mueller A.J."/>
            <person name="Daebeler A."/>
            <person name="Herbold C.W."/>
            <person name="Kirkegaard R.H."/>
            <person name="Daims H."/>
        </authorList>
    </citation>
    <scope>NUCLEOTIDE SEQUENCE [LARGE SCALE GENOMIC DNA]</scope>
    <source>
        <strain evidence="3 4">VA</strain>
    </source>
</reference>
<protein>
    <submittedName>
        <fullName evidence="3">Amylo-alpha-1,6-glucosidase</fullName>
    </submittedName>
</protein>
<evidence type="ECO:0000259" key="2">
    <source>
        <dbReference type="Pfam" id="PF12439"/>
    </source>
</evidence>
<accession>A0AA96JTZ2</accession>
<dbReference type="Gene3D" id="1.50.10.10">
    <property type="match status" value="1"/>
</dbReference>
<keyword evidence="4" id="KW-1185">Reference proteome</keyword>
<dbReference type="InterPro" id="IPR012341">
    <property type="entry name" value="6hp_glycosidase-like_sf"/>
</dbReference>
<gene>
    <name evidence="3" type="ORF">PP769_11585</name>
</gene>
<dbReference type="KEGG" id="nall:PP769_11585"/>
<dbReference type="EMBL" id="CP116967">
    <property type="protein sequence ID" value="WNM60133.1"/>
    <property type="molecule type" value="Genomic_DNA"/>
</dbReference>
<dbReference type="SUPFAM" id="SSF48208">
    <property type="entry name" value="Six-hairpin glycosidases"/>
    <property type="match status" value="1"/>
</dbReference>
<dbReference type="FunFam" id="1.50.10.10:FF:000073">
    <property type="entry name" value="Glycogen debranching enzyme, hypothetical (TreX-like)"/>
    <property type="match status" value="1"/>
</dbReference>
<name>A0AA96JTZ2_9BACT</name>
<dbReference type="InterPro" id="IPR010401">
    <property type="entry name" value="AGL/Gdb1"/>
</dbReference>
<dbReference type="Pfam" id="PF06202">
    <property type="entry name" value="GDE_C"/>
    <property type="match status" value="1"/>
</dbReference>
<feature type="domain" description="Glycogen debranching enzyme bacterial and archaeal type N-terminal" evidence="2">
    <location>
        <begin position="16"/>
        <end position="235"/>
    </location>
</feature>
<dbReference type="GO" id="GO:0005980">
    <property type="term" value="P:glycogen catabolic process"/>
    <property type="evidence" value="ECO:0007669"/>
    <property type="project" value="InterPro"/>
</dbReference>
<dbReference type="InterPro" id="IPR008928">
    <property type="entry name" value="6-hairpin_glycosidase_sf"/>
</dbReference>
<sequence length="675" mass="75810">MRHTTGDDWRNFLIAREWLVTNGLGGYASGTLAGIATRRYHGLFIAALPAPLGRQMTLAHLSERVRLADGTLIKLSGEAHDLPDSSPHGIDCLTEFRLEMGLPVWRYELAGATIEKHILMPHQQNTVHIIYRLLHGDSVRLKLMPSVHNRSHDAPVNTPLPGVFRLTEVESKYELSVLPDLPTLRMHLHGARQAFTVNRQTLAERMYPVEESRGYAESGTLWSPGYFRADLSQDHPVCLTASTESWEVVTALPVDEVWRLEHERRRRILAAAPEGARSGIGPELVLAADQFIIKPVGRIADSARASAEGDEIRTIIAGYHWFTDWGRDTMISLEGLALMTGRQAEAGYTLRLFAHYLRDGLLPNLFPEGDQQGLYHTADATLWFFQAIGRYLETTGDMETLNVLLPHLQAIAEHHLDGTRFGIRVDPEDGLLRQGEEGYQLTWMDAKVDGWVVTPRRGKAVEINALWYNALCLLGQWVRRVRGNTEAGQWEAHAERTRVSFNRRFWYEPGGHLFDVVDGEQGDDAACRPNQLLAISLTHPVLDRRYWDAVLNIVQDRLLTPFGLRSLSADHPSYNAKYDGNLLARDAAYHQGTVWAWLIGPFIDAWLKVHPEDVAGARQFLSGLKDHLNEGCIGSISEIFDAEAPFTPRGCIAQAWSVAEVLRCWVKTTPDVHKA</sequence>
<dbReference type="PANTHER" id="PTHR10569">
    <property type="entry name" value="GLYCOGEN DEBRANCHING ENZYME"/>
    <property type="match status" value="1"/>
</dbReference>
<dbReference type="Proteomes" id="UP001302719">
    <property type="component" value="Chromosome"/>
</dbReference>
<organism evidence="3 4">
    <name type="scientific">Candidatus Nitrospira allomarina</name>
    <dbReference type="NCBI Taxonomy" id="3020900"/>
    <lineage>
        <taxon>Bacteria</taxon>
        <taxon>Pseudomonadati</taxon>
        <taxon>Nitrospirota</taxon>
        <taxon>Nitrospiria</taxon>
        <taxon>Nitrospirales</taxon>
        <taxon>Nitrospiraceae</taxon>
        <taxon>Nitrospira</taxon>
    </lineage>
</organism>
<dbReference type="InterPro" id="IPR024742">
    <property type="entry name" value="Glycogen_debranch_N"/>
</dbReference>
<dbReference type="InterPro" id="IPR006451">
    <property type="entry name" value="Glycogen_debranch_arc"/>
</dbReference>
<dbReference type="Pfam" id="PF12439">
    <property type="entry name" value="GDE_N"/>
    <property type="match status" value="1"/>
</dbReference>
<dbReference type="InterPro" id="IPR032790">
    <property type="entry name" value="GDE_C"/>
</dbReference>
<proteinExistence type="predicted"/>
<evidence type="ECO:0000313" key="4">
    <source>
        <dbReference type="Proteomes" id="UP001302719"/>
    </source>
</evidence>
<evidence type="ECO:0000259" key="1">
    <source>
        <dbReference type="Pfam" id="PF06202"/>
    </source>
</evidence>
<dbReference type="GO" id="GO:0004135">
    <property type="term" value="F:amylo-alpha-1,6-glucosidase activity"/>
    <property type="evidence" value="ECO:0007669"/>
    <property type="project" value="InterPro"/>
</dbReference>
<dbReference type="GO" id="GO:0004134">
    <property type="term" value="F:4-alpha-glucanotransferase activity"/>
    <property type="evidence" value="ECO:0007669"/>
    <property type="project" value="InterPro"/>
</dbReference>
<dbReference type="PANTHER" id="PTHR10569:SF2">
    <property type="entry name" value="GLYCOGEN DEBRANCHING ENZYME"/>
    <property type="match status" value="1"/>
</dbReference>